<dbReference type="InterPro" id="IPR005358">
    <property type="entry name" value="Puta_zinc/iron-chelating_dom"/>
</dbReference>
<reference evidence="1 2" key="1">
    <citation type="submission" date="2019-03" db="EMBL/GenBank/DDBJ databases">
        <authorList>
            <person name="Nijsse B."/>
        </authorList>
    </citation>
    <scope>NUCLEOTIDE SEQUENCE [LARGE SCALE GENOMIC DNA]</scope>
    <source>
        <strain evidence="1">Desulfoluna butyratoxydans MSL71</strain>
    </source>
</reference>
<dbReference type="PIRSF" id="PIRSF006173">
    <property type="entry name" value="UCP006173"/>
    <property type="match status" value="1"/>
</dbReference>
<protein>
    <submittedName>
        <fullName evidence="1">Putative zinc- or iron-chelating domain containing protein</fullName>
    </submittedName>
</protein>
<dbReference type="NCBIfam" id="NF003507">
    <property type="entry name" value="PRK05170.2-5"/>
    <property type="match status" value="1"/>
</dbReference>
<organism evidence="1 2">
    <name type="scientific">Desulfoluna butyratoxydans</name>
    <dbReference type="NCBI Taxonomy" id="231438"/>
    <lineage>
        <taxon>Bacteria</taxon>
        <taxon>Pseudomonadati</taxon>
        <taxon>Thermodesulfobacteriota</taxon>
        <taxon>Desulfobacteria</taxon>
        <taxon>Desulfobacterales</taxon>
        <taxon>Desulfolunaceae</taxon>
        <taxon>Desulfoluna</taxon>
    </lineage>
</organism>
<sequence>MKKTEKKREHQADVPFWENTPLSRMTRKQWESLCDGCGLCCMEKLEDADTGVIYVTSVACRYLDLESCRCRIYENRTYINDVCVELMPGSVEHYHWLPETCAYRRILAGKPLPSWHPLICGSAKQMKKAGATASDRAISGESIHPDDLYRFIDYEVPSK</sequence>
<accession>A0A4U8YN58</accession>
<dbReference type="PANTHER" id="PTHR37421">
    <property type="entry name" value="UPF0260 PROTEIN YCGN"/>
    <property type="match status" value="1"/>
</dbReference>
<keyword evidence="2" id="KW-1185">Reference proteome</keyword>
<dbReference type="AlphaFoldDB" id="A0A4U8YN58"/>
<dbReference type="NCBIfam" id="NF003501">
    <property type="entry name" value="PRK05170.1-5"/>
    <property type="match status" value="1"/>
</dbReference>
<evidence type="ECO:0000313" key="2">
    <source>
        <dbReference type="Proteomes" id="UP000507962"/>
    </source>
</evidence>
<evidence type="ECO:0000313" key="1">
    <source>
        <dbReference type="EMBL" id="VFQ45181.1"/>
    </source>
</evidence>
<dbReference type="EMBL" id="CAADHO010000005">
    <property type="protein sequence ID" value="VFQ45181.1"/>
    <property type="molecule type" value="Genomic_DNA"/>
</dbReference>
<proteinExistence type="predicted"/>
<name>A0A4U8YN58_9BACT</name>
<gene>
    <name evidence="1" type="ORF">MSL71_28380</name>
</gene>
<dbReference type="RefSeq" id="WP_246317798.1">
    <property type="nucleotide sequence ID" value="NZ_CAADHO010000005.1"/>
</dbReference>
<dbReference type="Pfam" id="PF03692">
    <property type="entry name" value="CxxCxxCC"/>
    <property type="match status" value="1"/>
</dbReference>
<dbReference type="Proteomes" id="UP000507962">
    <property type="component" value="Unassembled WGS sequence"/>
</dbReference>
<dbReference type="PANTHER" id="PTHR37421:SF1">
    <property type="entry name" value="UPF0260 PROTEIN YCGN"/>
    <property type="match status" value="1"/>
</dbReference>
<dbReference type="InterPro" id="IPR008228">
    <property type="entry name" value="UCP006173"/>
</dbReference>